<evidence type="ECO:0000256" key="1">
    <source>
        <dbReference type="ARBA" id="ARBA00004651"/>
    </source>
</evidence>
<keyword evidence="2 7" id="KW-0813">Transport</keyword>
<evidence type="ECO:0000256" key="6">
    <source>
        <dbReference type="ARBA" id="ARBA00023136"/>
    </source>
</evidence>
<dbReference type="GO" id="GO:0005886">
    <property type="term" value="C:plasma membrane"/>
    <property type="evidence" value="ECO:0007669"/>
    <property type="project" value="UniProtKB-SubCell"/>
</dbReference>
<dbReference type="SUPFAM" id="SSF118215">
    <property type="entry name" value="Proton glutamate symport protein"/>
    <property type="match status" value="1"/>
</dbReference>
<dbReference type="PANTHER" id="PTHR42865:SF7">
    <property type="entry name" value="PROTON_GLUTAMATE-ASPARTATE SYMPORTER"/>
    <property type="match status" value="1"/>
</dbReference>
<comment type="subcellular location">
    <subcellularLocation>
        <location evidence="1">Cell membrane</location>
        <topology evidence="1">Multi-pass membrane protein</topology>
    </subcellularLocation>
    <subcellularLocation>
        <location evidence="7">Membrane</location>
        <topology evidence="7">Multi-pass membrane protein</topology>
    </subcellularLocation>
</comment>
<dbReference type="Gene3D" id="1.10.3860.10">
    <property type="entry name" value="Sodium:dicarboxylate symporter"/>
    <property type="match status" value="1"/>
</dbReference>
<keyword evidence="4" id="KW-0812">Transmembrane</keyword>
<evidence type="ECO:0000256" key="2">
    <source>
        <dbReference type="ARBA" id="ARBA00022448"/>
    </source>
</evidence>
<dbReference type="PANTHER" id="PTHR42865">
    <property type="entry name" value="PROTON/GLUTAMATE-ASPARTATE SYMPORTER"/>
    <property type="match status" value="1"/>
</dbReference>
<evidence type="ECO:0000256" key="3">
    <source>
        <dbReference type="ARBA" id="ARBA00022475"/>
    </source>
</evidence>
<protein>
    <recommendedName>
        <fullName evidence="7">Amino acid transporter</fullName>
    </recommendedName>
</protein>
<dbReference type="Pfam" id="PF00375">
    <property type="entry name" value="SDF"/>
    <property type="match status" value="1"/>
</dbReference>
<evidence type="ECO:0000313" key="8">
    <source>
        <dbReference type="EMBL" id="OQR88494.1"/>
    </source>
</evidence>
<dbReference type="OrthoDB" id="5877963at2759"/>
<keyword evidence="7" id="KW-0769">Symport</keyword>
<evidence type="ECO:0000256" key="7">
    <source>
        <dbReference type="RuleBase" id="RU361216"/>
    </source>
</evidence>
<reference evidence="8 9" key="1">
    <citation type="journal article" date="2014" name="Genome Biol. Evol.">
        <title>The secreted proteins of Achlya hypogyna and Thraustotheca clavata identify the ancestral oomycete secretome and reveal gene acquisitions by horizontal gene transfer.</title>
        <authorList>
            <person name="Misner I."/>
            <person name="Blouin N."/>
            <person name="Leonard G."/>
            <person name="Richards T.A."/>
            <person name="Lane C.E."/>
        </authorList>
    </citation>
    <scope>NUCLEOTIDE SEQUENCE [LARGE SCALE GENOMIC DNA]</scope>
    <source>
        <strain evidence="8 9">ATCC 34112</strain>
    </source>
</reference>
<dbReference type="STRING" id="74557.A0A1V9YRS3"/>
<accession>A0A1V9YRS3</accession>
<evidence type="ECO:0000313" key="9">
    <source>
        <dbReference type="Proteomes" id="UP000243217"/>
    </source>
</evidence>
<keyword evidence="6" id="KW-0472">Membrane</keyword>
<dbReference type="InterPro" id="IPR036458">
    <property type="entry name" value="Na:dicarbo_symporter_sf"/>
</dbReference>
<evidence type="ECO:0000256" key="5">
    <source>
        <dbReference type="ARBA" id="ARBA00022989"/>
    </source>
</evidence>
<keyword evidence="3" id="KW-1003">Cell membrane</keyword>
<gene>
    <name evidence="8" type="ORF">THRCLA_10287</name>
</gene>
<dbReference type="Proteomes" id="UP000243217">
    <property type="component" value="Unassembled WGS sequence"/>
</dbReference>
<comment type="similarity">
    <text evidence="7">Belongs to the dicarboxylate/amino acid:cation symporter (DAACS) (TC 2.A.23) family.</text>
</comment>
<keyword evidence="5" id="KW-1133">Transmembrane helix</keyword>
<dbReference type="AlphaFoldDB" id="A0A1V9YRS3"/>
<organism evidence="8 9">
    <name type="scientific">Thraustotheca clavata</name>
    <dbReference type="NCBI Taxonomy" id="74557"/>
    <lineage>
        <taxon>Eukaryota</taxon>
        <taxon>Sar</taxon>
        <taxon>Stramenopiles</taxon>
        <taxon>Oomycota</taxon>
        <taxon>Saprolegniomycetes</taxon>
        <taxon>Saprolegniales</taxon>
        <taxon>Achlyaceae</taxon>
        <taxon>Thraustotheca</taxon>
    </lineage>
</organism>
<proteinExistence type="inferred from homology"/>
<comment type="caution">
    <text evidence="8">The sequence shown here is derived from an EMBL/GenBank/DDBJ whole genome shotgun (WGS) entry which is preliminary data.</text>
</comment>
<dbReference type="EMBL" id="JNBS01003183">
    <property type="protein sequence ID" value="OQR88494.1"/>
    <property type="molecule type" value="Genomic_DNA"/>
</dbReference>
<evidence type="ECO:0000256" key="4">
    <source>
        <dbReference type="ARBA" id="ARBA00022692"/>
    </source>
</evidence>
<name>A0A1V9YRS3_9STRA</name>
<keyword evidence="9" id="KW-1185">Reference proteome</keyword>
<sequence>MSSLATLPVAVAVIHRTQKVTRSTANLVMCLGTPTNMNTARLYHPTMAVFMAQISGHGSELSTPKIVILFFISLLGSMGTSPVPNAGLIMLLTIWKTIFPDISLPHSFVYVVAMDFLLARVRQLKWQYNCNSDPTK</sequence>
<dbReference type="GO" id="GO:0015293">
    <property type="term" value="F:symporter activity"/>
    <property type="evidence" value="ECO:0007669"/>
    <property type="project" value="UniProtKB-UniRule"/>
</dbReference>
<dbReference type="InterPro" id="IPR001991">
    <property type="entry name" value="Na-dicarboxylate_symporter"/>
</dbReference>